<dbReference type="GO" id="GO:0016973">
    <property type="term" value="P:poly(A)+ mRNA export from nucleus"/>
    <property type="evidence" value="ECO:0007669"/>
    <property type="project" value="TreeGrafter"/>
</dbReference>
<name>A0AAV7ARS5_ENGPU</name>
<dbReference type="InterPro" id="IPR018222">
    <property type="entry name" value="Nuclear_transport_factor_2_euk"/>
</dbReference>
<dbReference type="FunFam" id="1.10.8.10:FF:000018">
    <property type="entry name" value="Nuclear RNA export factor 1"/>
    <property type="match status" value="1"/>
</dbReference>
<evidence type="ECO:0000259" key="11">
    <source>
        <dbReference type="PROSITE" id="PS51281"/>
    </source>
</evidence>
<reference evidence="12" key="1">
    <citation type="thesis" date="2020" institute="ProQuest LLC" country="789 East Eisenhower Parkway, Ann Arbor, MI, USA">
        <title>Comparative Genomics and Chromosome Evolution.</title>
        <authorList>
            <person name="Mudd A.B."/>
        </authorList>
    </citation>
    <scope>NUCLEOTIDE SEQUENCE</scope>
    <source>
        <strain evidence="12">237g6f4</strain>
        <tissue evidence="12">Blood</tissue>
    </source>
</reference>
<dbReference type="SUPFAM" id="SSF54928">
    <property type="entry name" value="RNA-binding domain, RBD"/>
    <property type="match status" value="1"/>
</dbReference>
<organism evidence="12 13">
    <name type="scientific">Engystomops pustulosus</name>
    <name type="common">Tungara frog</name>
    <name type="synonym">Physalaemus pustulosus</name>
    <dbReference type="NCBI Taxonomy" id="76066"/>
    <lineage>
        <taxon>Eukaryota</taxon>
        <taxon>Metazoa</taxon>
        <taxon>Chordata</taxon>
        <taxon>Craniata</taxon>
        <taxon>Vertebrata</taxon>
        <taxon>Euteleostomi</taxon>
        <taxon>Amphibia</taxon>
        <taxon>Batrachia</taxon>
        <taxon>Anura</taxon>
        <taxon>Neobatrachia</taxon>
        <taxon>Hyloidea</taxon>
        <taxon>Leptodactylidae</taxon>
        <taxon>Leiuperinae</taxon>
        <taxon>Engystomops</taxon>
    </lineage>
</organism>
<comment type="caution">
    <text evidence="12">The sequence shown here is derived from an EMBL/GenBank/DDBJ whole genome shotgun (WGS) entry which is preliminary data.</text>
</comment>
<dbReference type="InterPro" id="IPR015245">
    <property type="entry name" value="Tap_RNA-bd"/>
</dbReference>
<dbReference type="GO" id="GO:0005654">
    <property type="term" value="C:nucleoplasm"/>
    <property type="evidence" value="ECO:0007669"/>
    <property type="project" value="UniProtKB-SubCell"/>
</dbReference>
<dbReference type="SMART" id="SM00804">
    <property type="entry name" value="TAP_C"/>
    <property type="match status" value="1"/>
</dbReference>
<dbReference type="FunFam" id="3.10.450.50:FF:000004">
    <property type="entry name" value="Nuclear RNA export factor 1"/>
    <property type="match status" value="1"/>
</dbReference>
<dbReference type="SUPFAM" id="SSF52058">
    <property type="entry name" value="L domain-like"/>
    <property type="match status" value="1"/>
</dbReference>
<dbReference type="InterPro" id="IPR001611">
    <property type="entry name" value="Leu-rich_rpt"/>
</dbReference>
<comment type="similarity">
    <text evidence="2">Belongs to the NXF family.</text>
</comment>
<evidence type="ECO:0000313" key="12">
    <source>
        <dbReference type="EMBL" id="KAG8564274.1"/>
    </source>
</evidence>
<dbReference type="EMBL" id="WNYA01000007">
    <property type="protein sequence ID" value="KAG8564274.1"/>
    <property type="molecule type" value="Genomic_DNA"/>
</dbReference>
<dbReference type="FunFam" id="3.80.10.10:FF:000384">
    <property type="entry name" value="Nuclear RNA export factor 1"/>
    <property type="match status" value="1"/>
</dbReference>
<dbReference type="Gene3D" id="3.30.70.330">
    <property type="match status" value="1"/>
</dbReference>
<keyword evidence="13" id="KW-1185">Reference proteome</keyword>
<dbReference type="Gene3D" id="1.10.8.10">
    <property type="entry name" value="DNA helicase RuvA subunit, C-terminal domain"/>
    <property type="match status" value="1"/>
</dbReference>
<dbReference type="Pfam" id="PF03943">
    <property type="entry name" value="TAP_C"/>
    <property type="match status" value="1"/>
</dbReference>
<evidence type="ECO:0000256" key="6">
    <source>
        <dbReference type="ARBA" id="ARBA00022816"/>
    </source>
</evidence>
<dbReference type="PANTHER" id="PTHR10662:SF51">
    <property type="entry name" value="NUCLEAR RNA EXPORT FACTOR 1 ISOFORM X1"/>
    <property type="match status" value="1"/>
</dbReference>
<evidence type="ECO:0000256" key="8">
    <source>
        <dbReference type="ARBA" id="ARBA00023242"/>
    </source>
</evidence>
<keyword evidence="5" id="KW-0677">Repeat</keyword>
<dbReference type="Gene3D" id="3.10.450.50">
    <property type="match status" value="1"/>
</dbReference>
<keyword evidence="8" id="KW-0539">Nucleus</keyword>
<feature type="domain" description="NTF2" evidence="10">
    <location>
        <begin position="388"/>
        <end position="538"/>
    </location>
</feature>
<protein>
    <recommendedName>
        <fullName evidence="14">Nuclear RNA export factor 1</fullName>
    </recommendedName>
</protein>
<dbReference type="SUPFAM" id="SSF46934">
    <property type="entry name" value="UBA-like"/>
    <property type="match status" value="1"/>
</dbReference>
<evidence type="ECO:0000313" key="13">
    <source>
        <dbReference type="Proteomes" id="UP000824782"/>
    </source>
</evidence>
<dbReference type="PANTHER" id="PTHR10662">
    <property type="entry name" value="NUCLEAR RNA EXPORT FACTOR"/>
    <property type="match status" value="1"/>
</dbReference>
<dbReference type="Proteomes" id="UP000824782">
    <property type="component" value="Unassembled WGS sequence"/>
</dbReference>
<dbReference type="InterPro" id="IPR005637">
    <property type="entry name" value="TAP_C_dom"/>
</dbReference>
<dbReference type="PROSITE" id="PS51281">
    <property type="entry name" value="TAP_C"/>
    <property type="match status" value="1"/>
</dbReference>
<dbReference type="InterPro" id="IPR035979">
    <property type="entry name" value="RBD_domain_sf"/>
</dbReference>
<dbReference type="PROSITE" id="PS50177">
    <property type="entry name" value="NTF2_DOMAIN"/>
    <property type="match status" value="1"/>
</dbReference>
<keyword evidence="7" id="KW-0694">RNA-binding</keyword>
<evidence type="ECO:0000256" key="2">
    <source>
        <dbReference type="ARBA" id="ARBA00009285"/>
    </source>
</evidence>
<dbReference type="InterPro" id="IPR032675">
    <property type="entry name" value="LRR_dom_sf"/>
</dbReference>
<proteinExistence type="inferred from homology"/>
<dbReference type="GO" id="GO:0005737">
    <property type="term" value="C:cytoplasm"/>
    <property type="evidence" value="ECO:0007669"/>
    <property type="project" value="InterPro"/>
</dbReference>
<dbReference type="Pfam" id="PF09162">
    <property type="entry name" value="Tap-RNA_bind"/>
    <property type="match status" value="1"/>
</dbReference>
<evidence type="ECO:0008006" key="14">
    <source>
        <dbReference type="Google" id="ProtNLM"/>
    </source>
</evidence>
<dbReference type="InterPro" id="IPR057125">
    <property type="entry name" value="NXF1/2/3/5-like_LRR"/>
</dbReference>
<dbReference type="InterPro" id="IPR012677">
    <property type="entry name" value="Nucleotide-bd_a/b_plait_sf"/>
</dbReference>
<dbReference type="AlphaFoldDB" id="A0AAV7ARS5"/>
<evidence type="ECO:0000256" key="1">
    <source>
        <dbReference type="ARBA" id="ARBA00004642"/>
    </source>
</evidence>
<dbReference type="InterPro" id="IPR032710">
    <property type="entry name" value="NTF2-like_dom_sf"/>
</dbReference>
<dbReference type="GO" id="GO:0003723">
    <property type="term" value="F:RNA binding"/>
    <property type="evidence" value="ECO:0007669"/>
    <property type="project" value="UniProtKB-KW"/>
</dbReference>
<dbReference type="InterPro" id="IPR002075">
    <property type="entry name" value="NTF2_dom"/>
</dbReference>
<evidence type="ECO:0000256" key="5">
    <source>
        <dbReference type="ARBA" id="ARBA00022737"/>
    </source>
</evidence>
<keyword evidence="4" id="KW-0433">Leucine-rich repeat</keyword>
<evidence type="ECO:0000256" key="4">
    <source>
        <dbReference type="ARBA" id="ARBA00022614"/>
    </source>
</evidence>
<dbReference type="Gene3D" id="3.80.10.10">
    <property type="entry name" value="Ribonuclease Inhibitor"/>
    <property type="match status" value="1"/>
</dbReference>
<dbReference type="Pfam" id="PF24048">
    <property type="entry name" value="LRR_NXF1-5"/>
    <property type="match status" value="1"/>
</dbReference>
<evidence type="ECO:0000259" key="10">
    <source>
        <dbReference type="PROSITE" id="PS50177"/>
    </source>
</evidence>
<feature type="compositionally biased region" description="Basic residues" evidence="9">
    <location>
        <begin position="20"/>
        <end position="30"/>
    </location>
</feature>
<keyword evidence="6" id="KW-0509">mRNA transport</keyword>
<sequence>MADGGRSYVDHDDRFGGGHFMKKRKGRGPFRVKMYSEGPESRSKFQGRGGYAPNPRSRLDDEDGDIPMSEAHDSGRSRFNPYSRGGRKKDDRQARDRINAHGNSSRDMSHHPRNEPREDKSWFKVTIPHGKKYDKGWLIGLLQSACTLPFTPVGYFCDHSRAHFYVEDSAVAKALRQISRTFTDRENFKVTILTRPCPPPEMPKNLADEEILHLKNCMQKRYDGAQQALNMRSIRLDPDLIENKVDIILNRKNCMTAMLQIIEENVPELLSLDLSNNKLYKLDHLTDIHLKAPNLKLINLSDNLLRSEKDLDKIKGLKLEMLWLDGNPLCKFFKDQNLYISAMRERFPKLLQLDGHDLPPPITFDVETPTTLPPCKGSYLATDDIKALILRFLQQYYACYDGDDRQGLLNVYHDEACCSLSIPGPIGQNPSRSSLGDYFNSSRNIKRLRDPALRYKLLKHKRLSVVSFLNELPRTQHDLNSFVVDVTAQTPTLLSFVVNGVFKVEGQSNDPVRAFSRVFIAVPGPDGGLLLVNDEQFIRNASTEEIRKAFATPAPTPSSSPVPVLAPAPQEIVQAFSVFSGMNAEWAQKCLQDNGWDFDQAANIFLKLKVRKLEELGCRTVRMLSGIREVVPLYKLLE</sequence>
<dbReference type="PROSITE" id="PS51450">
    <property type="entry name" value="LRR"/>
    <property type="match status" value="1"/>
</dbReference>
<dbReference type="SUPFAM" id="SSF54427">
    <property type="entry name" value="NTF2-like"/>
    <property type="match status" value="1"/>
</dbReference>
<evidence type="ECO:0000256" key="7">
    <source>
        <dbReference type="ARBA" id="ARBA00022884"/>
    </source>
</evidence>
<dbReference type="CDD" id="cd14342">
    <property type="entry name" value="UBA_TAP-C"/>
    <property type="match status" value="1"/>
</dbReference>
<dbReference type="Pfam" id="PF22602">
    <property type="entry name" value="NXF_NTF2"/>
    <property type="match status" value="1"/>
</dbReference>
<dbReference type="InterPro" id="IPR030217">
    <property type="entry name" value="NXF_fam"/>
</dbReference>
<feature type="compositionally biased region" description="Basic and acidic residues" evidence="9">
    <location>
        <begin position="88"/>
        <end position="99"/>
    </location>
</feature>
<dbReference type="GO" id="GO:0005635">
    <property type="term" value="C:nuclear envelope"/>
    <property type="evidence" value="ECO:0007669"/>
    <property type="project" value="UniProtKB-ARBA"/>
</dbReference>
<evidence type="ECO:0000256" key="3">
    <source>
        <dbReference type="ARBA" id="ARBA00022448"/>
    </source>
</evidence>
<feature type="domain" description="TAP-C" evidence="11">
    <location>
        <begin position="567"/>
        <end position="621"/>
    </location>
</feature>
<feature type="compositionally biased region" description="Basic and acidic residues" evidence="9">
    <location>
        <begin position="107"/>
        <end position="120"/>
    </location>
</feature>
<gene>
    <name evidence="12" type="ORF">GDO81_016399</name>
</gene>
<keyword evidence="3" id="KW-0813">Transport</keyword>
<dbReference type="InterPro" id="IPR009060">
    <property type="entry name" value="UBA-like_sf"/>
</dbReference>
<feature type="region of interest" description="Disordered" evidence="9">
    <location>
        <begin position="1"/>
        <end position="120"/>
    </location>
</feature>
<comment type="subcellular location">
    <subcellularLocation>
        <location evidence="1">Nucleus</location>
        <location evidence="1">Nucleoplasm</location>
    </subcellularLocation>
</comment>
<evidence type="ECO:0000256" key="9">
    <source>
        <dbReference type="SAM" id="MobiDB-lite"/>
    </source>
</evidence>
<accession>A0AAV7ARS5</accession>